<organism evidence="3 4">
    <name type="scientific">Streptomyces diacarni</name>
    <dbReference type="NCBI Taxonomy" id="2800381"/>
    <lineage>
        <taxon>Bacteria</taxon>
        <taxon>Bacillati</taxon>
        <taxon>Actinomycetota</taxon>
        <taxon>Actinomycetes</taxon>
        <taxon>Kitasatosporales</taxon>
        <taxon>Streptomycetaceae</taxon>
        <taxon>Streptomyces</taxon>
    </lineage>
</organism>
<sequence length="141" mass="14343">MSHVPHHDSPHDRPFASAPAPAPVQLPVREPRNGLGLTALILGLLGALSGLVPILFWASGTLGVIGLVLGLAGRSRAKKGLATNGRTALTGLLLSLLSFALGVWGLITVVTALDDAANEIDKELNSGAPPAAVLPLTAATR</sequence>
<proteinExistence type="predicted"/>
<feature type="region of interest" description="Disordered" evidence="1">
    <location>
        <begin position="1"/>
        <end position="23"/>
    </location>
</feature>
<dbReference type="EMBL" id="QOIN01000053">
    <property type="protein sequence ID" value="RCG17852.1"/>
    <property type="molecule type" value="Genomic_DNA"/>
</dbReference>
<comment type="caution">
    <text evidence="3">The sequence shown here is derived from an EMBL/GenBank/DDBJ whole genome shotgun (WGS) entry which is preliminary data.</text>
</comment>
<evidence type="ECO:0000313" key="4">
    <source>
        <dbReference type="Proteomes" id="UP000252914"/>
    </source>
</evidence>
<dbReference type="AlphaFoldDB" id="A0A367EJI1"/>
<feature type="transmembrane region" description="Helical" evidence="2">
    <location>
        <begin position="39"/>
        <end position="72"/>
    </location>
</feature>
<keyword evidence="2" id="KW-0472">Membrane</keyword>
<reference evidence="3 4" key="1">
    <citation type="submission" date="2018-06" db="EMBL/GenBank/DDBJ databases">
        <title>Streptomyces reniochalinae sp. nov. and Streptomyces diacarnus sp. nov. from marine sponges.</title>
        <authorList>
            <person name="Li L."/>
        </authorList>
    </citation>
    <scope>NUCLEOTIDE SEQUENCE [LARGE SCALE GENOMIC DNA]</scope>
    <source>
        <strain evidence="3 4">LHW51701</strain>
    </source>
</reference>
<dbReference type="RefSeq" id="WP_114024571.1">
    <property type="nucleotide sequence ID" value="NZ_QOIN01000053.1"/>
</dbReference>
<name>A0A367EJI1_9ACTN</name>
<evidence type="ECO:0000256" key="2">
    <source>
        <dbReference type="SAM" id="Phobius"/>
    </source>
</evidence>
<evidence type="ECO:0000256" key="1">
    <source>
        <dbReference type="SAM" id="MobiDB-lite"/>
    </source>
</evidence>
<keyword evidence="4" id="KW-1185">Reference proteome</keyword>
<evidence type="ECO:0008006" key="5">
    <source>
        <dbReference type="Google" id="ProtNLM"/>
    </source>
</evidence>
<dbReference type="Proteomes" id="UP000252914">
    <property type="component" value="Unassembled WGS sequence"/>
</dbReference>
<keyword evidence="2" id="KW-1133">Transmembrane helix</keyword>
<feature type="transmembrane region" description="Helical" evidence="2">
    <location>
        <begin position="92"/>
        <end position="113"/>
    </location>
</feature>
<accession>A0A367EJI1</accession>
<gene>
    <name evidence="3" type="ORF">DTL70_26705</name>
</gene>
<keyword evidence="2" id="KW-0812">Transmembrane</keyword>
<protein>
    <recommendedName>
        <fullName evidence="5">DUF4190 domain-containing protein</fullName>
    </recommendedName>
</protein>
<evidence type="ECO:0000313" key="3">
    <source>
        <dbReference type="EMBL" id="RCG17852.1"/>
    </source>
</evidence>
<feature type="compositionally biased region" description="Basic and acidic residues" evidence="1">
    <location>
        <begin position="1"/>
        <end position="14"/>
    </location>
</feature>